<dbReference type="EMBL" id="JACJSI010000049">
    <property type="protein sequence ID" value="MBD2532113.1"/>
    <property type="molecule type" value="Genomic_DNA"/>
</dbReference>
<comment type="caution">
    <text evidence="4">The sequence shown here is derived from an EMBL/GenBank/DDBJ whole genome shotgun (WGS) entry which is preliminary data.</text>
</comment>
<dbReference type="PROSITE" id="PS00086">
    <property type="entry name" value="CYTOCHROME_P450"/>
    <property type="match status" value="1"/>
</dbReference>
<keyword evidence="3" id="KW-0479">Metal-binding</keyword>
<evidence type="ECO:0000256" key="2">
    <source>
        <dbReference type="ARBA" id="ARBA00010617"/>
    </source>
</evidence>
<organism evidence="4 5">
    <name type="scientific">Nostoc flagelliforme FACHB-838</name>
    <dbReference type="NCBI Taxonomy" id="2692904"/>
    <lineage>
        <taxon>Bacteria</taxon>
        <taxon>Bacillati</taxon>
        <taxon>Cyanobacteriota</taxon>
        <taxon>Cyanophyceae</taxon>
        <taxon>Nostocales</taxon>
        <taxon>Nostocaceae</taxon>
        <taxon>Nostoc</taxon>
    </lineage>
</organism>
<dbReference type="InterPro" id="IPR017972">
    <property type="entry name" value="Cyt_P450_CS"/>
</dbReference>
<dbReference type="InterPro" id="IPR050121">
    <property type="entry name" value="Cytochrome_P450_monoxygenase"/>
</dbReference>
<dbReference type="PANTHER" id="PTHR24305">
    <property type="entry name" value="CYTOCHROME P450"/>
    <property type="match status" value="1"/>
</dbReference>
<dbReference type="Proteomes" id="UP000623440">
    <property type="component" value="Unassembled WGS sequence"/>
</dbReference>
<dbReference type="CDD" id="cd11053">
    <property type="entry name" value="CYP110-like"/>
    <property type="match status" value="1"/>
</dbReference>
<comment type="similarity">
    <text evidence="2 3">Belongs to the cytochrome P450 family.</text>
</comment>
<evidence type="ECO:0000313" key="4">
    <source>
        <dbReference type="EMBL" id="MBD2532113.1"/>
    </source>
</evidence>
<keyword evidence="3" id="KW-0349">Heme</keyword>
<accession>A0ABR8DSJ0</accession>
<sequence length="470" mass="54298">MISLKENLSDQNVNKLPDGNRRNNWWQTIKVILQPIDMLEETQQRYGDIFTCRFASFPTQILISNPEAIQALFTADSQLFDSGSGNQIIQPLVGANSVILLDGDRHLQQRKLLMPTFHGERMRAYGELIREITLQVTSQWSTDKPFIARASMQDISLQVILRAVFGLKSGERYQQIKQVLTEMLDTFNTPLSVIFLFFKSLQRDLGTWSPWGKFIRRRQQLDELIYQEIRERRHQTEYGEDILSLLMSARDEQGQPMSDVELRDELMTMLFAGHETTAISLAWALYWIHYVPEVREKLLLELNSLDIAHADPATITQLPYLNAVCSETLRITPVAFFSFPRILKAPMKFRGYDLPKGMMISPCIYLTHHRPDIYPEPQRFQPERFLKRQFSPYEFLPFGGGNRRCLGMAFALFEMKLVLATILSQYSLELLDKVPLKPVRRGIVFAPPGGVRLQVKQDIATNRVERPTAK</sequence>
<dbReference type="InterPro" id="IPR036396">
    <property type="entry name" value="Cyt_P450_sf"/>
</dbReference>
<protein>
    <submittedName>
        <fullName evidence="4">Cytochrome P450</fullName>
    </submittedName>
</protein>
<dbReference type="Pfam" id="PF00067">
    <property type="entry name" value="p450"/>
    <property type="match status" value="1"/>
</dbReference>
<gene>
    <name evidence="4" type="ORF">H6G97_22020</name>
</gene>
<evidence type="ECO:0000256" key="3">
    <source>
        <dbReference type="RuleBase" id="RU000461"/>
    </source>
</evidence>
<name>A0ABR8DSJ0_9NOSO</name>
<dbReference type="PRINTS" id="PR00463">
    <property type="entry name" value="EP450I"/>
</dbReference>
<dbReference type="InterPro" id="IPR002401">
    <property type="entry name" value="Cyt_P450_E_grp-I"/>
</dbReference>
<dbReference type="SUPFAM" id="SSF48264">
    <property type="entry name" value="Cytochrome P450"/>
    <property type="match status" value="1"/>
</dbReference>
<comment type="cofactor">
    <cofactor evidence="1">
        <name>heme</name>
        <dbReference type="ChEBI" id="CHEBI:30413"/>
    </cofactor>
</comment>
<keyword evidence="3" id="KW-0503">Monooxygenase</keyword>
<dbReference type="PRINTS" id="PR00385">
    <property type="entry name" value="P450"/>
</dbReference>
<proteinExistence type="inferred from homology"/>
<dbReference type="RefSeq" id="WP_190942774.1">
    <property type="nucleotide sequence ID" value="NZ_JACJSI010000049.1"/>
</dbReference>
<evidence type="ECO:0000256" key="1">
    <source>
        <dbReference type="ARBA" id="ARBA00001971"/>
    </source>
</evidence>
<dbReference type="PANTHER" id="PTHR24305:SF166">
    <property type="entry name" value="CYTOCHROME P450 12A4, MITOCHONDRIAL-RELATED"/>
    <property type="match status" value="1"/>
</dbReference>
<reference evidence="4 5" key="1">
    <citation type="journal article" date="2020" name="ISME J.">
        <title>Comparative genomics reveals insights into cyanobacterial evolution and habitat adaptation.</title>
        <authorList>
            <person name="Chen M.Y."/>
            <person name="Teng W.K."/>
            <person name="Zhao L."/>
            <person name="Hu C.X."/>
            <person name="Zhou Y.K."/>
            <person name="Han B.P."/>
            <person name="Song L.R."/>
            <person name="Shu W.S."/>
        </authorList>
    </citation>
    <scope>NUCLEOTIDE SEQUENCE [LARGE SCALE GENOMIC DNA]</scope>
    <source>
        <strain evidence="4 5">FACHB-838</strain>
    </source>
</reference>
<evidence type="ECO:0000313" key="5">
    <source>
        <dbReference type="Proteomes" id="UP000623440"/>
    </source>
</evidence>
<keyword evidence="3" id="KW-0408">Iron</keyword>
<keyword evidence="5" id="KW-1185">Reference proteome</keyword>
<keyword evidence="3" id="KW-0560">Oxidoreductase</keyword>
<dbReference type="Gene3D" id="1.10.630.10">
    <property type="entry name" value="Cytochrome P450"/>
    <property type="match status" value="1"/>
</dbReference>
<dbReference type="InterPro" id="IPR001128">
    <property type="entry name" value="Cyt_P450"/>
</dbReference>